<dbReference type="InterPro" id="IPR006413">
    <property type="entry name" value="P-type_ATPase_IIA_PMR1"/>
</dbReference>
<evidence type="ECO:0000256" key="7">
    <source>
        <dbReference type="ARBA" id="ARBA00022568"/>
    </source>
</evidence>
<feature type="transmembrane region" description="Helical" evidence="18">
    <location>
        <begin position="79"/>
        <end position="95"/>
    </location>
</feature>
<name>A0A4U9RN20_HATHI</name>
<dbReference type="Pfam" id="PF13246">
    <property type="entry name" value="Cation_ATPase"/>
    <property type="match status" value="1"/>
</dbReference>
<dbReference type="Pfam" id="PF00122">
    <property type="entry name" value="E1-E2_ATPase"/>
    <property type="match status" value="1"/>
</dbReference>
<feature type="transmembrane region" description="Helical" evidence="18">
    <location>
        <begin position="47"/>
        <end position="73"/>
    </location>
</feature>
<dbReference type="AlphaFoldDB" id="A0A4U9RN20"/>
<evidence type="ECO:0000256" key="15">
    <source>
        <dbReference type="ARBA" id="ARBA00023065"/>
    </source>
</evidence>
<dbReference type="SFLD" id="SFLDG00002">
    <property type="entry name" value="C1.7:_P-type_atpase_like"/>
    <property type="match status" value="1"/>
</dbReference>
<dbReference type="PROSITE" id="PS00154">
    <property type="entry name" value="ATPASE_E1_E2"/>
    <property type="match status" value="1"/>
</dbReference>
<evidence type="ECO:0000259" key="19">
    <source>
        <dbReference type="SMART" id="SM00831"/>
    </source>
</evidence>
<dbReference type="Gene3D" id="2.70.150.10">
    <property type="entry name" value="Calcium-transporting ATPase, cytoplasmic transduction domain A"/>
    <property type="match status" value="1"/>
</dbReference>
<dbReference type="Pfam" id="PF00690">
    <property type="entry name" value="Cation_ATPase_N"/>
    <property type="match status" value="1"/>
</dbReference>
<dbReference type="FunFam" id="3.40.50.1000:FF:000028">
    <property type="entry name" value="Calcium-transporting P-type ATPase, putative"/>
    <property type="match status" value="1"/>
</dbReference>
<dbReference type="EC" id="7.2.2.10" evidence="3"/>
<evidence type="ECO:0000256" key="5">
    <source>
        <dbReference type="ARBA" id="ARBA00022475"/>
    </source>
</evidence>
<keyword evidence="15" id="KW-0406">Ion transport</keyword>
<dbReference type="SUPFAM" id="SSF81653">
    <property type="entry name" value="Calcium ATPase, transduction domain A"/>
    <property type="match status" value="1"/>
</dbReference>
<evidence type="ECO:0000256" key="14">
    <source>
        <dbReference type="ARBA" id="ARBA00022989"/>
    </source>
</evidence>
<feature type="domain" description="Cation-transporting P-type ATPase N-terminal" evidence="19">
    <location>
        <begin position="1"/>
        <end position="75"/>
    </location>
</feature>
<feature type="transmembrane region" description="Helical" evidence="18">
    <location>
        <begin position="742"/>
        <end position="767"/>
    </location>
</feature>
<evidence type="ECO:0000256" key="9">
    <source>
        <dbReference type="ARBA" id="ARBA00022723"/>
    </source>
</evidence>
<keyword evidence="8 18" id="KW-0812">Transmembrane</keyword>
<accession>A0A4U9RN20</accession>
<keyword evidence="20" id="KW-0378">Hydrolase</keyword>
<feature type="transmembrane region" description="Helical" evidence="18">
    <location>
        <begin position="825"/>
        <end position="846"/>
    </location>
</feature>
<dbReference type="NCBIfam" id="TIGR01494">
    <property type="entry name" value="ATPase_P-type"/>
    <property type="match status" value="3"/>
</dbReference>
<keyword evidence="7" id="KW-0109">Calcium transport</keyword>
<evidence type="ECO:0000256" key="3">
    <source>
        <dbReference type="ARBA" id="ARBA00012790"/>
    </source>
</evidence>
<keyword evidence="10" id="KW-0547">Nucleotide-binding</keyword>
<dbReference type="InterPro" id="IPR036412">
    <property type="entry name" value="HAD-like_sf"/>
</dbReference>
<evidence type="ECO:0000256" key="8">
    <source>
        <dbReference type="ARBA" id="ARBA00022692"/>
    </source>
</evidence>
<dbReference type="InterPro" id="IPR018303">
    <property type="entry name" value="ATPase_P-typ_P_site"/>
</dbReference>
<evidence type="ECO:0000313" key="21">
    <source>
        <dbReference type="Proteomes" id="UP000308489"/>
    </source>
</evidence>
<comment type="catalytic activity">
    <reaction evidence="17">
        <text>Ca(2+)(in) + ATP + H2O = Ca(2+)(out) + ADP + phosphate + H(+)</text>
        <dbReference type="Rhea" id="RHEA:18105"/>
        <dbReference type="ChEBI" id="CHEBI:15377"/>
        <dbReference type="ChEBI" id="CHEBI:15378"/>
        <dbReference type="ChEBI" id="CHEBI:29108"/>
        <dbReference type="ChEBI" id="CHEBI:30616"/>
        <dbReference type="ChEBI" id="CHEBI:43474"/>
        <dbReference type="ChEBI" id="CHEBI:456216"/>
        <dbReference type="EC" id="7.2.2.10"/>
    </reaction>
</comment>
<dbReference type="FunFam" id="3.40.1110.10:FF:000053">
    <property type="entry name" value="Cation-transporting ATPase, E1-E2 family"/>
    <property type="match status" value="1"/>
</dbReference>
<dbReference type="NCBIfam" id="TIGR01522">
    <property type="entry name" value="ATPase-IIA2_Ca"/>
    <property type="match status" value="1"/>
</dbReference>
<dbReference type="InterPro" id="IPR059000">
    <property type="entry name" value="ATPase_P-type_domA"/>
</dbReference>
<dbReference type="GO" id="GO:0046872">
    <property type="term" value="F:metal ion binding"/>
    <property type="evidence" value="ECO:0007669"/>
    <property type="project" value="UniProtKB-KW"/>
</dbReference>
<keyword evidence="21" id="KW-1185">Reference proteome</keyword>
<dbReference type="InterPro" id="IPR023298">
    <property type="entry name" value="ATPase_P-typ_TM_dom_sf"/>
</dbReference>
<dbReference type="SMART" id="SM00831">
    <property type="entry name" value="Cation_ATPase_N"/>
    <property type="match status" value="1"/>
</dbReference>
<dbReference type="InterPro" id="IPR023299">
    <property type="entry name" value="ATPase_P-typ_cyto_dom_N"/>
</dbReference>
<keyword evidence="4" id="KW-0813">Transport</keyword>
<comment type="subcellular location">
    <subcellularLocation>
        <location evidence="1">Cell membrane</location>
        <topology evidence="1">Multi-pass membrane protein</topology>
    </subcellularLocation>
</comment>
<evidence type="ECO:0000256" key="16">
    <source>
        <dbReference type="ARBA" id="ARBA00023136"/>
    </source>
</evidence>
<dbReference type="EMBL" id="LR590481">
    <property type="protein sequence ID" value="VTQ93399.1"/>
    <property type="molecule type" value="Genomic_DNA"/>
</dbReference>
<dbReference type="FunFam" id="2.70.150.10:FF:000016">
    <property type="entry name" value="Calcium-transporting P-type ATPase putative"/>
    <property type="match status" value="1"/>
</dbReference>
<dbReference type="PANTHER" id="PTHR42861">
    <property type="entry name" value="CALCIUM-TRANSPORTING ATPASE"/>
    <property type="match status" value="1"/>
</dbReference>
<dbReference type="GO" id="GO:0016887">
    <property type="term" value="F:ATP hydrolysis activity"/>
    <property type="evidence" value="ECO:0007669"/>
    <property type="project" value="InterPro"/>
</dbReference>
<evidence type="ECO:0000256" key="18">
    <source>
        <dbReference type="SAM" id="Phobius"/>
    </source>
</evidence>
<evidence type="ECO:0000256" key="2">
    <source>
        <dbReference type="ARBA" id="ARBA00005675"/>
    </source>
</evidence>
<keyword evidence="13" id="KW-1278">Translocase</keyword>
<evidence type="ECO:0000256" key="12">
    <source>
        <dbReference type="ARBA" id="ARBA00022840"/>
    </source>
</evidence>
<dbReference type="GO" id="GO:0005388">
    <property type="term" value="F:P-type calcium transporter activity"/>
    <property type="evidence" value="ECO:0007669"/>
    <property type="project" value="UniProtKB-EC"/>
</dbReference>
<dbReference type="SUPFAM" id="SSF81660">
    <property type="entry name" value="Metal cation-transporting ATPase, ATP-binding domain N"/>
    <property type="match status" value="1"/>
</dbReference>
<dbReference type="GO" id="GO:0005524">
    <property type="term" value="F:ATP binding"/>
    <property type="evidence" value="ECO:0007669"/>
    <property type="project" value="UniProtKB-KW"/>
</dbReference>
<keyword evidence="12" id="KW-0067">ATP-binding</keyword>
<keyword evidence="16 18" id="KW-0472">Membrane</keyword>
<dbReference type="InterPro" id="IPR006068">
    <property type="entry name" value="ATPase_P-typ_cation-transptr_C"/>
</dbReference>
<evidence type="ECO:0000256" key="10">
    <source>
        <dbReference type="ARBA" id="ARBA00022741"/>
    </source>
</evidence>
<dbReference type="SUPFAM" id="SSF81665">
    <property type="entry name" value="Calcium ATPase, transmembrane domain M"/>
    <property type="match status" value="1"/>
</dbReference>
<dbReference type="InterPro" id="IPR004014">
    <property type="entry name" value="ATPase_P-typ_cation-transptr_N"/>
</dbReference>
<dbReference type="SFLD" id="SFLDF00027">
    <property type="entry name" value="p-type_atpase"/>
    <property type="match status" value="1"/>
</dbReference>
<keyword evidence="5" id="KW-1003">Cell membrane</keyword>
<dbReference type="PRINTS" id="PR00119">
    <property type="entry name" value="CATATPASE"/>
</dbReference>
<feature type="transmembrane region" description="Helical" evidence="18">
    <location>
        <begin position="270"/>
        <end position="295"/>
    </location>
</feature>
<organism evidence="20 21">
    <name type="scientific">Hathewaya histolytica</name>
    <name type="common">Clostridium histolyticum</name>
    <dbReference type="NCBI Taxonomy" id="1498"/>
    <lineage>
        <taxon>Bacteria</taxon>
        <taxon>Bacillati</taxon>
        <taxon>Bacillota</taxon>
        <taxon>Clostridia</taxon>
        <taxon>Eubacteriales</taxon>
        <taxon>Clostridiaceae</taxon>
        <taxon>Hathewaya</taxon>
    </lineage>
</organism>
<dbReference type="InterPro" id="IPR008250">
    <property type="entry name" value="ATPase_P-typ_transduc_dom_A_sf"/>
</dbReference>
<evidence type="ECO:0000256" key="11">
    <source>
        <dbReference type="ARBA" id="ARBA00022837"/>
    </source>
</evidence>
<evidence type="ECO:0000256" key="13">
    <source>
        <dbReference type="ARBA" id="ARBA00022967"/>
    </source>
</evidence>
<dbReference type="InterPro" id="IPR023214">
    <property type="entry name" value="HAD_sf"/>
</dbReference>
<dbReference type="SFLD" id="SFLDS00003">
    <property type="entry name" value="Haloacid_Dehalogenase"/>
    <property type="match status" value="1"/>
</dbReference>
<gene>
    <name evidence="20" type="primary">yloB_3</name>
    <name evidence="20" type="ORF">NCTC503_02103</name>
</gene>
<evidence type="ECO:0000256" key="4">
    <source>
        <dbReference type="ARBA" id="ARBA00022448"/>
    </source>
</evidence>
<dbReference type="Gene3D" id="1.20.1110.10">
    <property type="entry name" value="Calcium-transporting ATPase, transmembrane domain"/>
    <property type="match status" value="1"/>
</dbReference>
<dbReference type="Pfam" id="PF00689">
    <property type="entry name" value="Cation_ATPase_C"/>
    <property type="match status" value="1"/>
</dbReference>
<feature type="transmembrane region" description="Helical" evidence="18">
    <location>
        <begin position="244"/>
        <end position="264"/>
    </location>
</feature>
<feature type="transmembrane region" description="Helical" evidence="18">
    <location>
        <begin position="858"/>
        <end position="877"/>
    </location>
</feature>
<feature type="transmembrane region" description="Helical" evidence="18">
    <location>
        <begin position="670"/>
        <end position="692"/>
    </location>
</feature>
<dbReference type="GO" id="GO:0005886">
    <property type="term" value="C:plasma membrane"/>
    <property type="evidence" value="ECO:0007669"/>
    <property type="project" value="UniProtKB-SubCell"/>
</dbReference>
<reference evidence="20 21" key="1">
    <citation type="submission" date="2019-05" db="EMBL/GenBank/DDBJ databases">
        <authorList>
            <consortium name="Pathogen Informatics"/>
        </authorList>
    </citation>
    <scope>NUCLEOTIDE SEQUENCE [LARGE SCALE GENOMIC DNA]</scope>
    <source>
        <strain evidence="20 21">NCTC503</strain>
    </source>
</reference>
<keyword evidence="9" id="KW-0479">Metal-binding</keyword>
<evidence type="ECO:0000256" key="1">
    <source>
        <dbReference type="ARBA" id="ARBA00004651"/>
    </source>
</evidence>
<evidence type="ECO:0000256" key="17">
    <source>
        <dbReference type="ARBA" id="ARBA00048694"/>
    </source>
</evidence>
<sequence>MWFSKSNEEVLKELNTSPSAGLSSEEAKKRLEKYGENKLAGKKQKTLIQLFLAQLNDILIFILIAAALISGFLGEVSDAIIIGIVILVNAIVGIIQEAKAEKALEALKQLSTPKAVVKRNGTLSEIPSEEVVPGDVIILDAGRYIPCDLRLVETANLKIEESALTGESVPVEKNSNLVLKEGDTPLGDQKNMAFMSTLVTYGRGIGIAVGTGMNTEIGKIAKMLDEDVDSQTPLQKKLEELGKFLGIGALGICGAMLVIGLLQGRNILEMFLTAISLAVAAIPEGLPAIVTIVLAMGVQKMIKENAIIRKLPAVETLGSVNIVCSDKTGTLTQNKMTVTKYYSNGVLQDIGKINLEDKTEKLLLQNLILCNDATYSADSKTGDPTEIALLEAGFNKNLIKEELDSEYTRINEIPFESDRKLMTTVNKFDEKYLVMTKGAIDNLLKICTKYYSNGEIKDLTDDIRKQILDNSYNMSDEALRVLGSAYKEISTSHIEIDSLEEDLIFIGLVGMIDPPRLEVKDSIAICKKSGIKTVMITGDHKKTAFAIAKELNIAEDESQVMSGSELDKMSDEELSSKIDELRVFARVSPEHKVKIVKAFKSKGNIVSMTGDGVNDAPSLKIADIGVAMGITGTDVAKGASDMILTDDNFSTIISAIEEGRNIFNNIKKSIIFLISCNIGEIIALFFAILLGWKAPLEPIHILWVNLITDTLPALSLGVDPGDPDVMKNKPRNPKDSLFKGSTLSLILNGTLIGLLTLAAFVIGARVFSGTTGLFPLFPKNISEDALRHAQTMAFVVLSVSQLVHSLNMRNESKSIFQIGLFTNRYLVVSILVGIFLQDVIITLPFLAKIFNVHDLTAIDWLFVSGLSIIPLILNEIAKIFKRKREENLT</sequence>
<evidence type="ECO:0000256" key="6">
    <source>
        <dbReference type="ARBA" id="ARBA00022553"/>
    </source>
</evidence>
<dbReference type="PRINTS" id="PR00120">
    <property type="entry name" value="HATPASE"/>
</dbReference>
<comment type="similarity">
    <text evidence="2">Belongs to the cation transport ATPase (P-type) (TC 3.A.3) family. Type IIA subfamily.</text>
</comment>
<dbReference type="InterPro" id="IPR044492">
    <property type="entry name" value="P_typ_ATPase_HD_dom"/>
</dbReference>
<keyword evidence="11" id="KW-0106">Calcium</keyword>
<dbReference type="Gene3D" id="3.40.1110.10">
    <property type="entry name" value="Calcium-transporting ATPase, cytoplasmic domain N"/>
    <property type="match status" value="1"/>
</dbReference>
<dbReference type="Proteomes" id="UP000308489">
    <property type="component" value="Chromosome 1"/>
</dbReference>
<dbReference type="InterPro" id="IPR001757">
    <property type="entry name" value="P_typ_ATPase"/>
</dbReference>
<dbReference type="OrthoDB" id="9760364at2"/>
<dbReference type="KEGG" id="hhw:NCTC503_02103"/>
<protein>
    <recommendedName>
        <fullName evidence="3">P-type Ca(2+) transporter</fullName>
        <ecNumber evidence="3">7.2.2.10</ecNumber>
    </recommendedName>
</protein>
<keyword evidence="14 18" id="KW-1133">Transmembrane helix</keyword>
<dbReference type="SUPFAM" id="SSF56784">
    <property type="entry name" value="HAD-like"/>
    <property type="match status" value="1"/>
</dbReference>
<keyword evidence="6" id="KW-0597">Phosphoprotein</keyword>
<dbReference type="Gene3D" id="3.40.50.1000">
    <property type="entry name" value="HAD superfamily/HAD-like"/>
    <property type="match status" value="1"/>
</dbReference>
<dbReference type="CDD" id="cd02089">
    <property type="entry name" value="P-type_ATPase_Ca_prok"/>
    <property type="match status" value="1"/>
</dbReference>
<proteinExistence type="inferred from homology"/>
<dbReference type="RefSeq" id="WP_138210673.1">
    <property type="nucleotide sequence ID" value="NZ_CBCRUQ010000013.1"/>
</dbReference>
<dbReference type="GO" id="GO:0140352">
    <property type="term" value="P:export from cell"/>
    <property type="evidence" value="ECO:0007669"/>
    <property type="project" value="UniProtKB-ARBA"/>
</dbReference>
<evidence type="ECO:0000313" key="20">
    <source>
        <dbReference type="EMBL" id="VTQ93399.1"/>
    </source>
</evidence>